<feature type="transmembrane region" description="Helical" evidence="17">
    <location>
        <begin position="119"/>
        <end position="138"/>
    </location>
</feature>
<keyword evidence="10 17" id="KW-0249">Electron transport</keyword>
<dbReference type="CTD" id="4536"/>
<feature type="transmembrane region" description="Helical" evidence="17">
    <location>
        <begin position="270"/>
        <end position="291"/>
    </location>
</feature>
<feature type="transmembrane region" description="Helical" evidence="17">
    <location>
        <begin position="91"/>
        <end position="113"/>
    </location>
</feature>
<feature type="transmembrane region" description="Helical" evidence="17">
    <location>
        <begin position="199"/>
        <end position="218"/>
    </location>
</feature>
<keyword evidence="6 17" id="KW-0679">Respiratory chain</keyword>
<dbReference type="PANTHER" id="PTHR46552">
    <property type="entry name" value="NADH-UBIQUINONE OXIDOREDUCTASE CHAIN 2"/>
    <property type="match status" value="1"/>
</dbReference>
<feature type="transmembrane region" description="Helical" evidence="17">
    <location>
        <begin position="59"/>
        <end position="79"/>
    </location>
</feature>
<evidence type="ECO:0000256" key="5">
    <source>
        <dbReference type="ARBA" id="ARBA00022448"/>
    </source>
</evidence>
<keyword evidence="5" id="KW-0813">Transport</keyword>
<protein>
    <recommendedName>
        <fullName evidence="4 17">NADH-ubiquinone oxidoreductase chain 2</fullName>
        <ecNumber evidence="3 17">7.1.1.2</ecNumber>
    </recommendedName>
</protein>
<feature type="transmembrane region" description="Helical" evidence="17">
    <location>
        <begin position="238"/>
        <end position="258"/>
    </location>
</feature>
<dbReference type="EMBL" id="MG205526">
    <property type="protein sequence ID" value="AVG72595.1"/>
    <property type="molecule type" value="Genomic_DNA"/>
</dbReference>
<comment type="function">
    <text evidence="17">Core subunit of the mitochondrial membrane respiratory chain NADH dehydrogenase (Complex I) which catalyzes electron transfer from NADH through the respiratory chain, using ubiquinone as an electron acceptor. Essential for the catalytic activity and assembly of complex I.</text>
</comment>
<keyword evidence="8 17" id="KW-0999">Mitochondrion inner membrane</keyword>
<dbReference type="GO" id="GO:0006120">
    <property type="term" value="P:mitochondrial electron transport, NADH to ubiquinone"/>
    <property type="evidence" value="ECO:0007669"/>
    <property type="project" value="InterPro"/>
</dbReference>
<evidence type="ECO:0000313" key="19">
    <source>
        <dbReference type="EMBL" id="AVG72595.1"/>
    </source>
</evidence>
<feature type="transmembrane region" description="Helical" evidence="17">
    <location>
        <begin position="6"/>
        <end position="23"/>
    </location>
</feature>
<evidence type="ECO:0000256" key="2">
    <source>
        <dbReference type="ARBA" id="ARBA00007012"/>
    </source>
</evidence>
<dbReference type="PRINTS" id="PR01436">
    <property type="entry name" value="NADHDHGNASE2"/>
</dbReference>
<keyword evidence="11 17" id="KW-1133">Transmembrane helix</keyword>
<evidence type="ECO:0000256" key="17">
    <source>
        <dbReference type="RuleBase" id="RU003403"/>
    </source>
</evidence>
<dbReference type="InterPro" id="IPR001750">
    <property type="entry name" value="ND/Mrp_TM"/>
</dbReference>
<evidence type="ECO:0000256" key="4">
    <source>
        <dbReference type="ARBA" id="ARBA00021008"/>
    </source>
</evidence>
<feature type="transmembrane region" description="Helical" evidence="17">
    <location>
        <begin position="28"/>
        <end position="47"/>
    </location>
</feature>
<comment type="catalytic activity">
    <reaction evidence="16 17">
        <text>a ubiquinone + NADH + 5 H(+)(in) = a ubiquinol + NAD(+) + 4 H(+)(out)</text>
        <dbReference type="Rhea" id="RHEA:29091"/>
        <dbReference type="Rhea" id="RHEA-COMP:9565"/>
        <dbReference type="Rhea" id="RHEA-COMP:9566"/>
        <dbReference type="ChEBI" id="CHEBI:15378"/>
        <dbReference type="ChEBI" id="CHEBI:16389"/>
        <dbReference type="ChEBI" id="CHEBI:17976"/>
        <dbReference type="ChEBI" id="CHEBI:57540"/>
        <dbReference type="ChEBI" id="CHEBI:57945"/>
        <dbReference type="EC" id="7.1.1.2"/>
    </reaction>
</comment>
<dbReference type="AlphaFoldDB" id="A0A343UQZ3"/>
<evidence type="ECO:0000256" key="11">
    <source>
        <dbReference type="ARBA" id="ARBA00022989"/>
    </source>
</evidence>
<keyword evidence="7 17" id="KW-0812">Transmembrane</keyword>
<keyword evidence="9 17" id="KW-1278">Translocase</keyword>
<evidence type="ECO:0000256" key="8">
    <source>
        <dbReference type="ARBA" id="ARBA00022792"/>
    </source>
</evidence>
<keyword evidence="12 17" id="KW-0520">NAD</keyword>
<sequence length="333" mass="37037">MYLLLPHIMLFMTTLIISTFAVISSNSFLIMWAALELNLMSLIPLMLTSNNKLESEAAVKYFLAQALGSSIFLISYLTHSQNLILIMNQDMPLIFMSIALMIKLGAAPTHFWFPSVMSSTSWLMCILLATWQKVAPLAMISFMFLPSKKIIFLIAMMSGLIGGIMGMNQTQLTALLAYSSIGHLGWILSALFNSIYMGILYFLIYAITTGSLMLTLHLTNIYSIKQTSTNLMISPNKYFISVILLLSLGGLPPLLGFIPKLMVLDTLITNLHLLLAMTLILSSTMNLSYYLTLVFNLYITSTNPMTTKPLSQLNLLTPSIIISFPLFITPILV</sequence>
<dbReference type="InterPro" id="IPR003917">
    <property type="entry name" value="NADH_UbQ_OxRdtase_chain2"/>
</dbReference>
<dbReference type="GeneID" id="36279512"/>
<feature type="transmembrane region" description="Helical" evidence="17">
    <location>
        <begin position="173"/>
        <end position="192"/>
    </location>
</feature>
<evidence type="ECO:0000256" key="12">
    <source>
        <dbReference type="ARBA" id="ARBA00023027"/>
    </source>
</evidence>
<evidence type="ECO:0000256" key="6">
    <source>
        <dbReference type="ARBA" id="ARBA00022660"/>
    </source>
</evidence>
<dbReference type="EC" id="7.1.1.2" evidence="3 17"/>
<keyword evidence="14 17" id="KW-0496">Mitochondrion</keyword>
<feature type="transmembrane region" description="Helical" evidence="17">
    <location>
        <begin position="311"/>
        <end position="332"/>
    </location>
</feature>
<dbReference type="RefSeq" id="YP_009471372.1">
    <property type="nucleotide sequence ID" value="NC_037236.1"/>
</dbReference>
<evidence type="ECO:0000256" key="7">
    <source>
        <dbReference type="ARBA" id="ARBA00022692"/>
    </source>
</evidence>
<comment type="subcellular location">
    <subcellularLocation>
        <location evidence="1 17">Mitochondrion inner membrane</location>
        <topology evidence="1 17">Multi-pass membrane protein</topology>
    </subcellularLocation>
</comment>
<proteinExistence type="inferred from homology"/>
<dbReference type="GO" id="GO:0008137">
    <property type="term" value="F:NADH dehydrogenase (ubiquinone) activity"/>
    <property type="evidence" value="ECO:0007669"/>
    <property type="project" value="UniProtKB-EC"/>
</dbReference>
<keyword evidence="13 17" id="KW-0830">Ubiquinone</keyword>
<feature type="domain" description="NADH:quinone oxidoreductase/Mrp antiporter transmembrane" evidence="18">
    <location>
        <begin position="25"/>
        <end position="283"/>
    </location>
</feature>
<evidence type="ECO:0000256" key="16">
    <source>
        <dbReference type="ARBA" id="ARBA00049551"/>
    </source>
</evidence>
<dbReference type="Pfam" id="PF00361">
    <property type="entry name" value="Proton_antipo_M"/>
    <property type="match status" value="1"/>
</dbReference>
<evidence type="ECO:0000256" key="3">
    <source>
        <dbReference type="ARBA" id="ARBA00012944"/>
    </source>
</evidence>
<dbReference type="GO" id="GO:0005743">
    <property type="term" value="C:mitochondrial inner membrane"/>
    <property type="evidence" value="ECO:0007669"/>
    <property type="project" value="UniProtKB-SubCell"/>
</dbReference>
<evidence type="ECO:0000256" key="13">
    <source>
        <dbReference type="ARBA" id="ARBA00023075"/>
    </source>
</evidence>
<evidence type="ECO:0000256" key="9">
    <source>
        <dbReference type="ARBA" id="ARBA00022967"/>
    </source>
</evidence>
<geneLocation type="mitochondrion" evidence="19"/>
<name>A0A343UQZ3_9ANNE</name>
<evidence type="ECO:0000256" key="1">
    <source>
        <dbReference type="ARBA" id="ARBA00004448"/>
    </source>
</evidence>
<evidence type="ECO:0000259" key="18">
    <source>
        <dbReference type="Pfam" id="PF00361"/>
    </source>
</evidence>
<evidence type="ECO:0000256" key="10">
    <source>
        <dbReference type="ARBA" id="ARBA00022982"/>
    </source>
</evidence>
<evidence type="ECO:0000256" key="15">
    <source>
        <dbReference type="ARBA" id="ARBA00023136"/>
    </source>
</evidence>
<reference evidence="19" key="1">
    <citation type="submission" date="2017-10" db="EMBL/GenBank/DDBJ databases">
        <authorList>
            <person name="Banno H."/>
            <person name="Chua N.-H."/>
        </authorList>
    </citation>
    <scope>NUCLEOTIDE SEQUENCE</scope>
</reference>
<keyword evidence="15 17" id="KW-0472">Membrane</keyword>
<comment type="similarity">
    <text evidence="2 17">Belongs to the complex I subunit 2 family.</text>
</comment>
<evidence type="ECO:0000256" key="14">
    <source>
        <dbReference type="ARBA" id="ARBA00023128"/>
    </source>
</evidence>
<gene>
    <name evidence="19" type="primary">ND2</name>
</gene>
<dbReference type="PANTHER" id="PTHR46552:SF1">
    <property type="entry name" value="NADH-UBIQUINONE OXIDOREDUCTASE CHAIN 2"/>
    <property type="match status" value="1"/>
</dbReference>
<dbReference type="InterPro" id="IPR050175">
    <property type="entry name" value="Complex_I_Subunit_2"/>
</dbReference>
<organism evidence="19">
    <name type="scientific">Marphysa tamurai</name>
    <dbReference type="NCBI Taxonomy" id="2094016"/>
    <lineage>
        <taxon>Eukaryota</taxon>
        <taxon>Metazoa</taxon>
        <taxon>Spiralia</taxon>
        <taxon>Lophotrochozoa</taxon>
        <taxon>Annelida</taxon>
        <taxon>Polychaeta</taxon>
        <taxon>Errantia</taxon>
        <taxon>Eunicida</taxon>
        <taxon>Eunicidae</taxon>
        <taxon>Marphysa</taxon>
    </lineage>
</organism>
<accession>A0A343UQZ3</accession>
<feature type="transmembrane region" description="Helical" evidence="17">
    <location>
        <begin position="150"/>
        <end position="167"/>
    </location>
</feature>